<dbReference type="Proteomes" id="UP000165316">
    <property type="component" value="Segment"/>
</dbReference>
<name>Q0PLZ1_ADES7</name>
<evidence type="ECO:0000313" key="2">
    <source>
        <dbReference type="EMBL" id="ABH01043.1"/>
    </source>
</evidence>
<organism evidence="2 3">
    <name type="scientific">Simian adenovirus serotype 7</name>
    <name type="common">SAdV-7</name>
    <name type="synonym">Simian adenovirus 7</name>
    <dbReference type="NCBI Taxonomy" id="10532"/>
    <lineage>
        <taxon>Viruses</taxon>
        <taxon>Varidnaviria</taxon>
        <taxon>Bamfordvirae</taxon>
        <taxon>Preplasmiviricota</taxon>
        <taxon>Polisuviricotina</taxon>
        <taxon>Pharingeaviricetes</taxon>
        <taxon>Rowavirales</taxon>
        <taxon>Adenoviridae</taxon>
        <taxon>Mastadenovirus</taxon>
        <taxon>Mastadenovirus russelli</taxon>
        <taxon>Human mastadenovirus G</taxon>
    </lineage>
</organism>
<evidence type="ECO:0000313" key="3">
    <source>
        <dbReference type="Proteomes" id="UP000165316"/>
    </source>
</evidence>
<feature type="transmembrane region" description="Helical" evidence="1">
    <location>
        <begin position="58"/>
        <end position="79"/>
    </location>
</feature>
<sequence>MGVNVVEVEVPPAHRAFVLMFVKATAVVAALHALYLLNEMRFSPAHQKPEGEVETGGWWGDIPFALAVGVCVCVLLLWVDDGGDDDAPGAASPDLRHGGVQALQEGTQLPAVQGVEGSRAEVGGKRLQVHFQKTGKSVSQVQMVLDFQGGVG</sequence>
<proteinExistence type="predicted"/>
<accession>Q0PLZ1</accession>
<feature type="transmembrane region" description="Helical" evidence="1">
    <location>
        <begin position="16"/>
        <end position="37"/>
    </location>
</feature>
<keyword evidence="1" id="KW-1133">Transmembrane helix</keyword>
<protein>
    <submittedName>
        <fullName evidence="2">Agnoprotein</fullName>
    </submittedName>
</protein>
<dbReference type="EMBL" id="DQ792570">
    <property type="protein sequence ID" value="ABH01043.1"/>
    <property type="molecule type" value="Genomic_DNA"/>
</dbReference>
<organismHost>
    <name type="scientific">Cercopithecinae</name>
    <dbReference type="NCBI Taxonomy" id="9528"/>
</organismHost>
<keyword evidence="1" id="KW-0472">Membrane</keyword>
<evidence type="ECO:0000256" key="1">
    <source>
        <dbReference type="SAM" id="Phobius"/>
    </source>
</evidence>
<keyword evidence="1" id="KW-0812">Transmembrane</keyword>
<reference evidence="2 3" key="1">
    <citation type="submission" date="2006-06" db="EMBL/GenBank/DDBJ databases">
        <title>Methods of Generating Chimeric Adenovirus and Uses for Such Chimeric Adenovirus.</title>
        <authorList>
            <person name="Roy S."/>
            <person name="Clawson D.S."/>
            <person name="Wilson J.M."/>
        </authorList>
    </citation>
    <scope>NUCLEOTIDE SEQUENCE [LARGE SCALE GENOMIC DNA]</scope>
    <source>
        <strain evidence="2">ATCC VR-201</strain>
    </source>
</reference>